<dbReference type="InterPro" id="IPR013249">
    <property type="entry name" value="RNA_pol_sigma70_r4_t2"/>
</dbReference>
<dbReference type="InterPro" id="IPR013324">
    <property type="entry name" value="RNA_pol_sigma_r3/r4-like"/>
</dbReference>
<evidence type="ECO:0000313" key="9">
    <source>
        <dbReference type="Proteomes" id="UP000284998"/>
    </source>
</evidence>
<dbReference type="NCBIfam" id="TIGR02985">
    <property type="entry name" value="Sig70_bacteroi1"/>
    <property type="match status" value="1"/>
</dbReference>
<proteinExistence type="inferred from homology"/>
<comment type="caution">
    <text evidence="8">The sequence shown here is derived from an EMBL/GenBank/DDBJ whole genome shotgun (WGS) entry which is preliminary data.</text>
</comment>
<dbReference type="Pfam" id="PF08281">
    <property type="entry name" value="Sigma70_r4_2"/>
    <property type="match status" value="1"/>
</dbReference>
<dbReference type="GO" id="GO:0006352">
    <property type="term" value="P:DNA-templated transcription initiation"/>
    <property type="evidence" value="ECO:0007669"/>
    <property type="project" value="InterPro"/>
</dbReference>
<dbReference type="Gene3D" id="1.10.1740.10">
    <property type="match status" value="1"/>
</dbReference>
<keyword evidence="4 6" id="KW-0238">DNA-binding</keyword>
<dbReference type="SMART" id="SM00421">
    <property type="entry name" value="HTH_LUXR"/>
    <property type="match status" value="1"/>
</dbReference>
<dbReference type="AlphaFoldDB" id="A0A414WQL5"/>
<accession>A0A414WQL5</accession>
<evidence type="ECO:0000256" key="2">
    <source>
        <dbReference type="ARBA" id="ARBA00023015"/>
    </source>
</evidence>
<gene>
    <name evidence="8" type="ORF">DW204_14235</name>
</gene>
<protein>
    <recommendedName>
        <fullName evidence="6">RNA polymerase sigma factor</fullName>
    </recommendedName>
</protein>
<dbReference type="Proteomes" id="UP000284998">
    <property type="component" value="Unassembled WGS sequence"/>
</dbReference>
<comment type="similarity">
    <text evidence="1 6">Belongs to the sigma-70 factor family. ECF subfamily.</text>
</comment>
<dbReference type="CDD" id="cd06171">
    <property type="entry name" value="Sigma70_r4"/>
    <property type="match status" value="1"/>
</dbReference>
<keyword evidence="3 6" id="KW-0731">Sigma factor</keyword>
<keyword evidence="2 6" id="KW-0805">Transcription regulation</keyword>
<evidence type="ECO:0000256" key="6">
    <source>
        <dbReference type="RuleBase" id="RU000716"/>
    </source>
</evidence>
<evidence type="ECO:0000256" key="3">
    <source>
        <dbReference type="ARBA" id="ARBA00023082"/>
    </source>
</evidence>
<dbReference type="Gene3D" id="1.10.10.10">
    <property type="entry name" value="Winged helix-like DNA-binding domain superfamily/Winged helix DNA-binding domain"/>
    <property type="match status" value="1"/>
</dbReference>
<evidence type="ECO:0000259" key="7">
    <source>
        <dbReference type="SMART" id="SM00421"/>
    </source>
</evidence>
<name>A0A414WQL5_9BACT</name>
<dbReference type="InterPro" id="IPR036388">
    <property type="entry name" value="WH-like_DNA-bd_sf"/>
</dbReference>
<reference evidence="8 9" key="1">
    <citation type="submission" date="2018-08" db="EMBL/GenBank/DDBJ databases">
        <title>A genome reference for cultivated species of the human gut microbiota.</title>
        <authorList>
            <person name="Zou Y."/>
            <person name="Xue W."/>
            <person name="Luo G."/>
        </authorList>
    </citation>
    <scope>NUCLEOTIDE SEQUENCE [LARGE SCALE GENOMIC DNA]</scope>
    <source>
        <strain evidence="8 9">AM17-44</strain>
    </source>
</reference>
<evidence type="ECO:0000256" key="5">
    <source>
        <dbReference type="ARBA" id="ARBA00023163"/>
    </source>
</evidence>
<dbReference type="GO" id="GO:0016987">
    <property type="term" value="F:sigma factor activity"/>
    <property type="evidence" value="ECO:0007669"/>
    <property type="project" value="UniProtKB-KW"/>
</dbReference>
<dbReference type="InterPro" id="IPR039425">
    <property type="entry name" value="RNA_pol_sigma-70-like"/>
</dbReference>
<evidence type="ECO:0000256" key="1">
    <source>
        <dbReference type="ARBA" id="ARBA00010641"/>
    </source>
</evidence>
<evidence type="ECO:0000256" key="4">
    <source>
        <dbReference type="ARBA" id="ARBA00023125"/>
    </source>
</evidence>
<dbReference type="Pfam" id="PF04542">
    <property type="entry name" value="Sigma70_r2"/>
    <property type="match status" value="1"/>
</dbReference>
<dbReference type="PANTHER" id="PTHR43133">
    <property type="entry name" value="RNA POLYMERASE ECF-TYPE SIGMA FACTO"/>
    <property type="match status" value="1"/>
</dbReference>
<organism evidence="8 9">
    <name type="scientific">Phocaeicola plebeius</name>
    <dbReference type="NCBI Taxonomy" id="310297"/>
    <lineage>
        <taxon>Bacteria</taxon>
        <taxon>Pseudomonadati</taxon>
        <taxon>Bacteroidota</taxon>
        <taxon>Bacteroidia</taxon>
        <taxon>Bacteroidales</taxon>
        <taxon>Bacteroidaceae</taxon>
        <taxon>Phocaeicola</taxon>
    </lineage>
</organism>
<dbReference type="InterPro" id="IPR014284">
    <property type="entry name" value="RNA_pol_sigma-70_dom"/>
</dbReference>
<evidence type="ECO:0000313" key="8">
    <source>
        <dbReference type="EMBL" id="RHH39232.1"/>
    </source>
</evidence>
<dbReference type="InterPro" id="IPR014327">
    <property type="entry name" value="RNA_pol_sigma70_bacteroid"/>
</dbReference>
<feature type="domain" description="HTH luxR-type" evidence="7">
    <location>
        <begin position="130"/>
        <end position="180"/>
    </location>
</feature>
<dbReference type="RefSeq" id="WP_118244625.1">
    <property type="nucleotide sequence ID" value="NZ_CAUWCJ010000063.1"/>
</dbReference>
<dbReference type="InterPro" id="IPR013325">
    <property type="entry name" value="RNA_pol_sigma_r2"/>
</dbReference>
<dbReference type="EMBL" id="QRJS01000057">
    <property type="protein sequence ID" value="RHH39232.1"/>
    <property type="molecule type" value="Genomic_DNA"/>
</dbReference>
<dbReference type="SUPFAM" id="SSF88946">
    <property type="entry name" value="Sigma2 domain of RNA polymerase sigma factors"/>
    <property type="match status" value="1"/>
</dbReference>
<dbReference type="GO" id="GO:0003677">
    <property type="term" value="F:DNA binding"/>
    <property type="evidence" value="ECO:0007669"/>
    <property type="project" value="UniProtKB-KW"/>
</dbReference>
<dbReference type="InterPro" id="IPR000838">
    <property type="entry name" value="RNA_pol_sigma70_ECF_CS"/>
</dbReference>
<dbReference type="InterPro" id="IPR000792">
    <property type="entry name" value="Tscrpt_reg_LuxR_C"/>
</dbReference>
<dbReference type="PANTHER" id="PTHR43133:SF46">
    <property type="entry name" value="RNA POLYMERASE SIGMA-70 FACTOR ECF SUBFAMILY"/>
    <property type="match status" value="1"/>
</dbReference>
<dbReference type="NCBIfam" id="TIGR02937">
    <property type="entry name" value="sigma70-ECF"/>
    <property type="match status" value="1"/>
</dbReference>
<dbReference type="InterPro" id="IPR007627">
    <property type="entry name" value="RNA_pol_sigma70_r2"/>
</dbReference>
<dbReference type="SUPFAM" id="SSF88659">
    <property type="entry name" value="Sigma3 and sigma4 domains of RNA polymerase sigma factors"/>
    <property type="match status" value="1"/>
</dbReference>
<keyword evidence="5 6" id="KW-0804">Transcription</keyword>
<sequence>MKPNSHISEKKLVFLLTEGDEKAFCKLYSLYRAQLTFFAFKFLKSSAYTEDIVQETFLHVWLSRKFIRTDQPFSAYLYTIAKNRILNQLRSMEHQQLLEEHLLKNAIDYTEDTQNELLSQDLKDIIQKAFEALSPRQQEVFRLSREGQLSYKEIAEKLGISVNTVHEHITSCLYTIRHYLIKYGKVNSNLLTILLFIIFKKG</sequence>
<dbReference type="PROSITE" id="PS01063">
    <property type="entry name" value="SIGMA70_ECF"/>
    <property type="match status" value="1"/>
</dbReference>